<dbReference type="AlphaFoldDB" id="A0AAD5K906"/>
<accession>A0AAD5K906</accession>
<comment type="caution">
    <text evidence="2">The sequence shown here is derived from an EMBL/GenBank/DDBJ whole genome shotgun (WGS) entry which is preliminary data.</text>
</comment>
<gene>
    <name evidence="2" type="ORF">BDA99DRAFT_88964</name>
</gene>
<reference evidence="2" key="2">
    <citation type="submission" date="2023-02" db="EMBL/GenBank/DDBJ databases">
        <authorList>
            <consortium name="DOE Joint Genome Institute"/>
            <person name="Mondo S.J."/>
            <person name="Chang Y."/>
            <person name="Wang Y."/>
            <person name="Ahrendt S."/>
            <person name="Andreopoulos W."/>
            <person name="Barry K."/>
            <person name="Beard J."/>
            <person name="Benny G.L."/>
            <person name="Blankenship S."/>
            <person name="Bonito G."/>
            <person name="Cuomo C."/>
            <person name="Desiro A."/>
            <person name="Gervers K.A."/>
            <person name="Hundley H."/>
            <person name="Kuo A."/>
            <person name="LaButti K."/>
            <person name="Lang B.F."/>
            <person name="Lipzen A."/>
            <person name="O'Donnell K."/>
            <person name="Pangilinan J."/>
            <person name="Reynolds N."/>
            <person name="Sandor L."/>
            <person name="Smith M.W."/>
            <person name="Tsang A."/>
            <person name="Grigoriev I.V."/>
            <person name="Stajich J.E."/>
            <person name="Spatafora J.W."/>
        </authorList>
    </citation>
    <scope>NUCLEOTIDE SEQUENCE</scope>
    <source>
        <strain evidence="2">RSA 2281</strain>
    </source>
</reference>
<organism evidence="2 3">
    <name type="scientific">Phascolomyces articulosus</name>
    <dbReference type="NCBI Taxonomy" id="60185"/>
    <lineage>
        <taxon>Eukaryota</taxon>
        <taxon>Fungi</taxon>
        <taxon>Fungi incertae sedis</taxon>
        <taxon>Mucoromycota</taxon>
        <taxon>Mucoromycotina</taxon>
        <taxon>Mucoromycetes</taxon>
        <taxon>Mucorales</taxon>
        <taxon>Lichtheimiaceae</taxon>
        <taxon>Phascolomyces</taxon>
    </lineage>
</organism>
<keyword evidence="3" id="KW-1185">Reference proteome</keyword>
<dbReference type="Proteomes" id="UP001209540">
    <property type="component" value="Unassembled WGS sequence"/>
</dbReference>
<evidence type="ECO:0000313" key="2">
    <source>
        <dbReference type="EMBL" id="KAI9260681.1"/>
    </source>
</evidence>
<keyword evidence="1" id="KW-1133">Transmembrane helix</keyword>
<keyword evidence="1" id="KW-0812">Transmembrane</keyword>
<feature type="transmembrane region" description="Helical" evidence="1">
    <location>
        <begin position="55"/>
        <end position="72"/>
    </location>
</feature>
<name>A0AAD5K906_9FUNG</name>
<evidence type="ECO:0000313" key="3">
    <source>
        <dbReference type="Proteomes" id="UP001209540"/>
    </source>
</evidence>
<protein>
    <submittedName>
        <fullName evidence="2">Uncharacterized protein</fullName>
    </submittedName>
</protein>
<keyword evidence="1" id="KW-0472">Membrane</keyword>
<proteinExistence type="predicted"/>
<dbReference type="EMBL" id="JAIXMP010000016">
    <property type="protein sequence ID" value="KAI9260681.1"/>
    <property type="molecule type" value="Genomic_DNA"/>
</dbReference>
<evidence type="ECO:0000256" key="1">
    <source>
        <dbReference type="SAM" id="Phobius"/>
    </source>
</evidence>
<reference evidence="2" key="1">
    <citation type="journal article" date="2022" name="IScience">
        <title>Evolution of zygomycete secretomes and the origins of terrestrial fungal ecologies.</title>
        <authorList>
            <person name="Chang Y."/>
            <person name="Wang Y."/>
            <person name="Mondo S."/>
            <person name="Ahrendt S."/>
            <person name="Andreopoulos W."/>
            <person name="Barry K."/>
            <person name="Beard J."/>
            <person name="Benny G.L."/>
            <person name="Blankenship S."/>
            <person name="Bonito G."/>
            <person name="Cuomo C."/>
            <person name="Desiro A."/>
            <person name="Gervers K.A."/>
            <person name="Hundley H."/>
            <person name="Kuo A."/>
            <person name="LaButti K."/>
            <person name="Lang B.F."/>
            <person name="Lipzen A."/>
            <person name="O'Donnell K."/>
            <person name="Pangilinan J."/>
            <person name="Reynolds N."/>
            <person name="Sandor L."/>
            <person name="Smith M.E."/>
            <person name="Tsang A."/>
            <person name="Grigoriev I.V."/>
            <person name="Stajich J.E."/>
            <person name="Spatafora J.W."/>
        </authorList>
    </citation>
    <scope>NUCLEOTIDE SEQUENCE</scope>
    <source>
        <strain evidence="2">RSA 2281</strain>
    </source>
</reference>
<sequence length="126" mass="14880">MWEAQCMFYQEPLQCSYLYSKPVISTFISVMKYLQVVPWSSDLPQSSYDVYCCTIYYYYFVCNSLFLFFHFITPRISHPTELVINTIGTSKKNNCPLYGSVHRNKINVFLFYLSITTINNNTIKKI</sequence>